<name>A0A934MPB5_9BACL</name>
<comment type="caution">
    <text evidence="3">The sequence shown here is derived from an EMBL/GenBank/DDBJ whole genome shotgun (WGS) entry which is preliminary data.</text>
</comment>
<keyword evidence="1" id="KW-0808">Transferase</keyword>
<reference evidence="3" key="1">
    <citation type="submission" date="2020-12" db="EMBL/GenBank/DDBJ databases">
        <authorList>
            <person name="Huq M.A."/>
        </authorList>
    </citation>
    <scope>NUCLEOTIDE SEQUENCE</scope>
    <source>
        <strain evidence="3">MAHUQ-46</strain>
    </source>
</reference>
<dbReference type="GO" id="GO:0008476">
    <property type="term" value="F:protein-tyrosine sulfotransferase activity"/>
    <property type="evidence" value="ECO:0007669"/>
    <property type="project" value="InterPro"/>
</dbReference>
<dbReference type="Gene3D" id="3.40.50.300">
    <property type="entry name" value="P-loop containing nucleotide triphosphate hydrolases"/>
    <property type="match status" value="1"/>
</dbReference>
<proteinExistence type="predicted"/>
<keyword evidence="4" id="KW-1185">Reference proteome</keyword>
<feature type="coiled-coil region" evidence="2">
    <location>
        <begin position="354"/>
        <end position="402"/>
    </location>
</feature>
<gene>
    <name evidence="3" type="ORF">JFN88_02795</name>
</gene>
<dbReference type="Proteomes" id="UP000640274">
    <property type="component" value="Unassembled WGS sequence"/>
</dbReference>
<keyword evidence="2" id="KW-0175">Coiled coil</keyword>
<evidence type="ECO:0000313" key="3">
    <source>
        <dbReference type="EMBL" id="MBJ6360249.1"/>
    </source>
</evidence>
<dbReference type="InterPro" id="IPR026634">
    <property type="entry name" value="TPST-like"/>
</dbReference>
<organism evidence="3 4">
    <name type="scientific">Paenibacillus roseus</name>
    <dbReference type="NCBI Taxonomy" id="2798579"/>
    <lineage>
        <taxon>Bacteria</taxon>
        <taxon>Bacillati</taxon>
        <taxon>Bacillota</taxon>
        <taxon>Bacilli</taxon>
        <taxon>Bacillales</taxon>
        <taxon>Paenibacillaceae</taxon>
        <taxon>Paenibacillus</taxon>
    </lineage>
</organism>
<dbReference type="PANTHER" id="PTHR12788:SF10">
    <property type="entry name" value="PROTEIN-TYROSINE SULFOTRANSFERASE"/>
    <property type="match status" value="1"/>
</dbReference>
<accession>A0A934MPB5</accession>
<protein>
    <submittedName>
        <fullName evidence="3">Sulfotransferase</fullName>
    </submittedName>
</protein>
<sequence>MIQQDGSNLVFLLCTPRSGSSLATVMLQNHSKVFATQEMWFLMSLYDLKLAPYRPYGGTEIIKQFFNGVLPEAAYEQACRSFAVEVYNSLLKSGTAEKVIDKSPRYYYLLEFIDQLFPNSKRIWLIRNPLSVIASYKKVNRHVRDRFDLKGELTQPKFNIKMADITIGLFRYMDYFSRPHPHTYRLYYEQLAINPQEEMRKLCEFLDLSYEEGLERYGDFMDQPKSDLFFSMGVGDPFVGQHTEPHTNSLDHWKEVLDKEETELYCRAIGARVFHELGYSRQLEEAEAWTGVRFDMEPDAELLELRRKQLAEATGCQWQEKYQISSELSAPLASVAETAETSGAAESGVAPTEGNEAEAEVVRLQMTLRALDRRLEKSYANQKRLQLQLDHMRNKVNRIKSLIPFGSRLSRWASAYLASGGSKK</sequence>
<evidence type="ECO:0000256" key="2">
    <source>
        <dbReference type="SAM" id="Coils"/>
    </source>
</evidence>
<dbReference type="EMBL" id="JAELUP010000005">
    <property type="protein sequence ID" value="MBJ6360249.1"/>
    <property type="molecule type" value="Genomic_DNA"/>
</dbReference>
<evidence type="ECO:0000256" key="1">
    <source>
        <dbReference type="ARBA" id="ARBA00022679"/>
    </source>
</evidence>
<dbReference type="InterPro" id="IPR027417">
    <property type="entry name" value="P-loop_NTPase"/>
</dbReference>
<evidence type="ECO:0000313" key="4">
    <source>
        <dbReference type="Proteomes" id="UP000640274"/>
    </source>
</evidence>
<dbReference type="PANTHER" id="PTHR12788">
    <property type="entry name" value="PROTEIN-TYROSINE SULFOTRANSFERASE 2"/>
    <property type="match status" value="1"/>
</dbReference>
<dbReference type="SUPFAM" id="SSF52540">
    <property type="entry name" value="P-loop containing nucleoside triphosphate hydrolases"/>
    <property type="match status" value="1"/>
</dbReference>
<dbReference type="Pfam" id="PF13469">
    <property type="entry name" value="Sulfotransfer_3"/>
    <property type="match status" value="1"/>
</dbReference>
<dbReference type="AlphaFoldDB" id="A0A934MPB5"/>
<dbReference type="RefSeq" id="WP_199017762.1">
    <property type="nucleotide sequence ID" value="NZ_JAELUP010000005.1"/>
</dbReference>